<dbReference type="Gene3D" id="3.30.160.60">
    <property type="entry name" value="Classic Zinc Finger"/>
    <property type="match status" value="2"/>
</dbReference>
<feature type="region of interest" description="Disordered" evidence="1">
    <location>
        <begin position="141"/>
        <end position="182"/>
    </location>
</feature>
<reference evidence="3" key="1">
    <citation type="submission" date="2020-01" db="EMBL/GenBank/DDBJ databases">
        <authorList>
            <consortium name="DOE Joint Genome Institute"/>
            <person name="Haridas S."/>
            <person name="Albert R."/>
            <person name="Binder M."/>
            <person name="Bloem J."/>
            <person name="Labutti K."/>
            <person name="Salamov A."/>
            <person name="Andreopoulos B."/>
            <person name="Baker S.E."/>
            <person name="Barry K."/>
            <person name="Bills G."/>
            <person name="Bluhm B.H."/>
            <person name="Cannon C."/>
            <person name="Castanera R."/>
            <person name="Culley D.E."/>
            <person name="Daum C."/>
            <person name="Ezra D."/>
            <person name="Gonzalez J.B."/>
            <person name="Henrissat B."/>
            <person name="Kuo A."/>
            <person name="Liang C."/>
            <person name="Lipzen A."/>
            <person name="Lutzoni F."/>
            <person name="Magnuson J."/>
            <person name="Mondo S."/>
            <person name="Nolan M."/>
            <person name="Ohm R."/>
            <person name="Pangilinan J."/>
            <person name="Park H.-J."/>
            <person name="Ramirez L."/>
            <person name="Alfaro M."/>
            <person name="Sun H."/>
            <person name="Tritt A."/>
            <person name="Yoshinaga Y."/>
            <person name="Zwiers L.-H."/>
            <person name="Turgeon B.G."/>
            <person name="Goodwin S.B."/>
            <person name="Spatafora J.W."/>
            <person name="Crous P.W."/>
            <person name="Grigoriev I.V."/>
        </authorList>
    </citation>
    <scope>NUCLEOTIDE SEQUENCE</scope>
    <source>
        <strain evidence="3">IPT5</strain>
    </source>
</reference>
<organism evidence="3 4">
    <name type="scientific">Plenodomus tracheiphilus IPT5</name>
    <dbReference type="NCBI Taxonomy" id="1408161"/>
    <lineage>
        <taxon>Eukaryota</taxon>
        <taxon>Fungi</taxon>
        <taxon>Dikarya</taxon>
        <taxon>Ascomycota</taxon>
        <taxon>Pezizomycotina</taxon>
        <taxon>Dothideomycetes</taxon>
        <taxon>Pleosporomycetidae</taxon>
        <taxon>Pleosporales</taxon>
        <taxon>Pleosporineae</taxon>
        <taxon>Leptosphaeriaceae</taxon>
        <taxon>Plenodomus</taxon>
    </lineage>
</organism>
<evidence type="ECO:0000259" key="2">
    <source>
        <dbReference type="SMART" id="SM00355"/>
    </source>
</evidence>
<dbReference type="InterPro" id="IPR051061">
    <property type="entry name" value="Zinc_finger_trans_reg"/>
</dbReference>
<dbReference type="InterPro" id="IPR013087">
    <property type="entry name" value="Znf_C2H2_type"/>
</dbReference>
<dbReference type="Pfam" id="PF26177">
    <property type="entry name" value="zf_C2H2_17_1st"/>
    <property type="match status" value="1"/>
</dbReference>
<dbReference type="InterPro" id="IPR059095">
    <property type="entry name" value="Znf_C2H2_17_2nd"/>
</dbReference>
<dbReference type="GO" id="GO:0006357">
    <property type="term" value="P:regulation of transcription by RNA polymerase II"/>
    <property type="evidence" value="ECO:0007669"/>
    <property type="project" value="TreeGrafter"/>
</dbReference>
<dbReference type="Proteomes" id="UP000799423">
    <property type="component" value="Unassembled WGS sequence"/>
</dbReference>
<protein>
    <recommendedName>
        <fullName evidence="2">C2H2-type domain-containing protein</fullName>
    </recommendedName>
</protein>
<dbReference type="GO" id="GO:0005634">
    <property type="term" value="C:nucleus"/>
    <property type="evidence" value="ECO:0007669"/>
    <property type="project" value="TreeGrafter"/>
</dbReference>
<dbReference type="OrthoDB" id="5305647at2759"/>
<dbReference type="EMBL" id="MU006395">
    <property type="protein sequence ID" value="KAF2844255.1"/>
    <property type="molecule type" value="Genomic_DNA"/>
</dbReference>
<feature type="domain" description="C2H2-type" evidence="2">
    <location>
        <begin position="30"/>
        <end position="57"/>
    </location>
</feature>
<name>A0A6A7AQA1_9PLEO</name>
<dbReference type="InterPro" id="IPR059009">
    <property type="entry name" value="Znf_C2H2_17_1st"/>
</dbReference>
<dbReference type="AlphaFoldDB" id="A0A6A7AQA1"/>
<evidence type="ECO:0000313" key="4">
    <source>
        <dbReference type="Proteomes" id="UP000799423"/>
    </source>
</evidence>
<dbReference type="Pfam" id="PF26176">
    <property type="entry name" value="zf_C2H2_17_2"/>
    <property type="match status" value="1"/>
</dbReference>
<keyword evidence="4" id="KW-1185">Reference proteome</keyword>
<dbReference type="PANTHER" id="PTHR46179">
    <property type="entry name" value="ZINC FINGER PROTEIN"/>
    <property type="match status" value="1"/>
</dbReference>
<evidence type="ECO:0000313" key="3">
    <source>
        <dbReference type="EMBL" id="KAF2844255.1"/>
    </source>
</evidence>
<evidence type="ECO:0000256" key="1">
    <source>
        <dbReference type="SAM" id="MobiDB-lite"/>
    </source>
</evidence>
<feature type="compositionally biased region" description="Basic and acidic residues" evidence="1">
    <location>
        <begin position="162"/>
        <end position="182"/>
    </location>
</feature>
<dbReference type="SMART" id="SM00355">
    <property type="entry name" value="ZnF_C2H2"/>
    <property type="match status" value="2"/>
</dbReference>
<sequence length="200" mass="23217">MVSKYQGCRGTFFDRKRGWSKHMDKHDRPYKCNVKGCEKLQGFTSSGGLLRHEREVHKMHGGPKKSLFCPFLNCKRSSGAGFTRKENLADHVRRVHRSTTMSADMHGFIIRHDMVRREMEDSSIAESCASESPCNRPLEYREEEVPSLKRKRVGSDAGLSDHSNDKMRSEIKRLRQENEEQDVRLRQLEQAVMALQQSHR</sequence>
<proteinExistence type="predicted"/>
<gene>
    <name evidence="3" type="ORF">T440DRAFT_559715</name>
</gene>
<accession>A0A6A7AQA1</accession>
<feature type="domain" description="C2H2-type" evidence="2">
    <location>
        <begin position="67"/>
        <end position="96"/>
    </location>
</feature>
<dbReference type="PANTHER" id="PTHR46179:SF24">
    <property type="entry name" value="C2H2-TYPE DOMAIN-CONTAINING PROTEIN"/>
    <property type="match status" value="1"/>
</dbReference>